<gene>
    <name evidence="2" type="ORF">Clacol_002308</name>
</gene>
<dbReference type="Proteomes" id="UP001050691">
    <property type="component" value="Unassembled WGS sequence"/>
</dbReference>
<accession>A0AAV5A1G5</accession>
<evidence type="ECO:0000313" key="2">
    <source>
        <dbReference type="EMBL" id="GJJ08100.1"/>
    </source>
</evidence>
<keyword evidence="1" id="KW-0812">Transmembrane</keyword>
<dbReference type="AlphaFoldDB" id="A0AAV5A1G5"/>
<proteinExistence type="predicted"/>
<evidence type="ECO:0000313" key="3">
    <source>
        <dbReference type="Proteomes" id="UP001050691"/>
    </source>
</evidence>
<feature type="transmembrane region" description="Helical" evidence="1">
    <location>
        <begin position="33"/>
        <end position="53"/>
    </location>
</feature>
<dbReference type="EMBL" id="BPWL01000003">
    <property type="protein sequence ID" value="GJJ08100.1"/>
    <property type="molecule type" value="Genomic_DNA"/>
</dbReference>
<keyword evidence="1" id="KW-1133">Transmembrane helix</keyword>
<name>A0AAV5A1G5_9AGAM</name>
<keyword evidence="3" id="KW-1185">Reference proteome</keyword>
<reference evidence="2" key="1">
    <citation type="submission" date="2021-10" db="EMBL/GenBank/DDBJ databases">
        <title>De novo Genome Assembly of Clathrus columnatus (Basidiomycota, Fungi) Using Illumina and Nanopore Sequence Data.</title>
        <authorList>
            <person name="Ogiso-Tanaka E."/>
            <person name="Itagaki H."/>
            <person name="Hosoya T."/>
            <person name="Hosaka K."/>
        </authorList>
    </citation>
    <scope>NUCLEOTIDE SEQUENCE</scope>
    <source>
        <strain evidence="2">MO-923</strain>
    </source>
</reference>
<evidence type="ECO:0000256" key="1">
    <source>
        <dbReference type="SAM" id="Phobius"/>
    </source>
</evidence>
<comment type="caution">
    <text evidence="2">The sequence shown here is derived from an EMBL/GenBank/DDBJ whole genome shotgun (WGS) entry which is preliminary data.</text>
</comment>
<keyword evidence="1" id="KW-0472">Membrane</keyword>
<evidence type="ECO:0008006" key="4">
    <source>
        <dbReference type="Google" id="ProtNLM"/>
    </source>
</evidence>
<protein>
    <recommendedName>
        <fullName evidence="4">Heterokaryon incompatibility domain-containing protein</fullName>
    </recommendedName>
</protein>
<organism evidence="2 3">
    <name type="scientific">Clathrus columnatus</name>
    <dbReference type="NCBI Taxonomy" id="1419009"/>
    <lineage>
        <taxon>Eukaryota</taxon>
        <taxon>Fungi</taxon>
        <taxon>Dikarya</taxon>
        <taxon>Basidiomycota</taxon>
        <taxon>Agaricomycotina</taxon>
        <taxon>Agaricomycetes</taxon>
        <taxon>Phallomycetidae</taxon>
        <taxon>Phallales</taxon>
        <taxon>Clathraceae</taxon>
        <taxon>Clathrus</taxon>
    </lineage>
</organism>
<sequence length="649" mass="73771">MPIAQKHSEYKSQSASVRTLCLEPFKNKREYGLLFFNLREIFLPAGLIMLFVFDSLRKSIEALSKHTQLRRLFQEDPGVQGCCWFAKNPDDPLHGFANFLRVLVAIILAPLYILYTRNSVGSIKDFLKQAAWFIEFSNTPHAILHSSPMGGTGKYSPTGLSPKWLLRVEFNDDDEGGNGGFEFTQIKWSEKPLDATYNAISYSMSCARVLFDEENLELLDPNPEDGRQYSLCDRKRISWFVLREYVLARRRRRKGEKAKVEYIWLDEFCLSADGIEDMKVEEDERRREVGLLADIFSGAEHVCVFCDVENCEHVNLNCSWNTRLFTLAEILRARNVLILTRRRPKVEGNSTNLVTYMTFNYGDQFRRRIQTEAALNTNWHLYALMQHSTNAGSASWQSVIHSMVVEAIRRDEADNFNDHNFLGKGLNGLLPRRSQLEDLKGKDGWQDLAWLLELNQGFYNATSLAAVCSLAEYNVSSHRWWGKPISPAEGNERLEPLVTAFPLAASTIYVVREGWLYLDTIGWSDQVVDKLKEHDPKLAPFTNWGDEQLCPRWDPPQNHKNKQLKNPGYQDGLLVDLRSKVIVSVTVIDRPNSLIVLALHGCGITCMLLNRPAKRNSIAAKVGMANVPPYVLAQSVEAGTVYVGGGPPK</sequence>